<dbReference type="InterPro" id="IPR010427">
    <property type="entry name" value="DUF1023"/>
</dbReference>
<dbReference type="EMBL" id="JBHTCF010000006">
    <property type="protein sequence ID" value="MFC7305744.1"/>
    <property type="molecule type" value="Genomic_DNA"/>
</dbReference>
<keyword evidence="4" id="KW-1185">Reference proteome</keyword>
<keyword evidence="3" id="KW-0378">Hydrolase</keyword>
<gene>
    <name evidence="3" type="ORF">ACFQVC_16140</name>
</gene>
<protein>
    <submittedName>
        <fullName evidence="3">Alpha/beta hydrolase</fullName>
    </submittedName>
</protein>
<dbReference type="Proteomes" id="UP001596523">
    <property type="component" value="Unassembled WGS sequence"/>
</dbReference>
<dbReference type="GO" id="GO:0016787">
    <property type="term" value="F:hydrolase activity"/>
    <property type="evidence" value="ECO:0007669"/>
    <property type="project" value="UniProtKB-KW"/>
</dbReference>
<proteinExistence type="predicted"/>
<reference evidence="4" key="1">
    <citation type="journal article" date="2019" name="Int. J. Syst. Evol. Microbiol.">
        <title>The Global Catalogue of Microorganisms (GCM) 10K type strain sequencing project: providing services to taxonomists for standard genome sequencing and annotation.</title>
        <authorList>
            <consortium name="The Broad Institute Genomics Platform"/>
            <consortium name="The Broad Institute Genome Sequencing Center for Infectious Disease"/>
            <person name="Wu L."/>
            <person name="Ma J."/>
        </authorList>
    </citation>
    <scope>NUCLEOTIDE SEQUENCE [LARGE SCALE GENOMIC DNA]</scope>
    <source>
        <strain evidence="4">SYNS20</strain>
    </source>
</reference>
<feature type="region of interest" description="Disordered" evidence="1">
    <location>
        <begin position="67"/>
        <end position="93"/>
    </location>
</feature>
<name>A0ABW2JJB4_9ACTN</name>
<evidence type="ECO:0000313" key="4">
    <source>
        <dbReference type="Proteomes" id="UP001596523"/>
    </source>
</evidence>
<organism evidence="3 4">
    <name type="scientific">Streptomyces monticola</name>
    <dbReference type="NCBI Taxonomy" id="2666263"/>
    <lineage>
        <taxon>Bacteria</taxon>
        <taxon>Bacillati</taxon>
        <taxon>Actinomycetota</taxon>
        <taxon>Actinomycetes</taxon>
        <taxon>Kitasatosporales</taxon>
        <taxon>Streptomycetaceae</taxon>
        <taxon>Streptomyces</taxon>
    </lineage>
</organism>
<evidence type="ECO:0000256" key="1">
    <source>
        <dbReference type="SAM" id="MobiDB-lite"/>
    </source>
</evidence>
<sequence>MVPGSDTGFDTYERFRRGALALHERLGPRVAVIAWLGYRTPGTVSPEALTPGRADDGAGELTSFVRGLGRASGRPGPRPVSLLCHSYSPRTSS</sequence>
<evidence type="ECO:0000259" key="2">
    <source>
        <dbReference type="Pfam" id="PF06259"/>
    </source>
</evidence>
<dbReference type="RefSeq" id="WP_381831459.1">
    <property type="nucleotide sequence ID" value="NZ_JBHTCF010000006.1"/>
</dbReference>
<evidence type="ECO:0000313" key="3">
    <source>
        <dbReference type="EMBL" id="MFC7305744.1"/>
    </source>
</evidence>
<feature type="domain" description="DUF1023" evidence="2">
    <location>
        <begin position="22"/>
        <end position="88"/>
    </location>
</feature>
<dbReference type="Pfam" id="PF06259">
    <property type="entry name" value="Abhydrolase_8"/>
    <property type="match status" value="1"/>
</dbReference>
<accession>A0ABW2JJB4</accession>
<comment type="caution">
    <text evidence="3">The sequence shown here is derived from an EMBL/GenBank/DDBJ whole genome shotgun (WGS) entry which is preliminary data.</text>
</comment>